<dbReference type="EMBL" id="CP011125">
    <property type="protein sequence ID" value="AKF08211.1"/>
    <property type="molecule type" value="Genomic_DNA"/>
</dbReference>
<dbReference type="GO" id="GO:0005524">
    <property type="term" value="F:ATP binding"/>
    <property type="evidence" value="ECO:0007669"/>
    <property type="project" value="UniProtKB-KW"/>
</dbReference>
<protein>
    <recommendedName>
        <fullName evidence="11">Probable nicotinate-nucleotide adenylyltransferase</fullName>
        <ecNumber evidence="11">2.7.7.18</ecNumber>
    </recommendedName>
    <alternativeName>
        <fullName evidence="11">Deamido-NAD(+) diphosphorylase</fullName>
    </alternativeName>
    <alternativeName>
        <fullName evidence="11">Deamido-NAD(+) pyrophosphorylase</fullName>
    </alternativeName>
    <alternativeName>
        <fullName evidence="11">Nicotinate mononucleotide adenylyltransferase</fullName>
        <shortName evidence="11">NaMN adenylyltransferase</shortName>
    </alternativeName>
</protein>
<evidence type="ECO:0000256" key="6">
    <source>
        <dbReference type="ARBA" id="ARBA00022695"/>
    </source>
</evidence>
<evidence type="ECO:0000256" key="7">
    <source>
        <dbReference type="ARBA" id="ARBA00022741"/>
    </source>
</evidence>
<comment type="pathway">
    <text evidence="2 11">Cofactor biosynthesis; NAD(+) biosynthesis; deamido-NAD(+) from nicotinate D-ribonucleotide: step 1/1.</text>
</comment>
<keyword evidence="6 11" id="KW-0548">Nucleotidyltransferase</keyword>
<evidence type="ECO:0000256" key="11">
    <source>
        <dbReference type="HAMAP-Rule" id="MF_00244"/>
    </source>
</evidence>
<dbReference type="CDD" id="cd02165">
    <property type="entry name" value="NMNAT"/>
    <property type="match status" value="1"/>
</dbReference>
<evidence type="ECO:0000256" key="1">
    <source>
        <dbReference type="ARBA" id="ARBA00002324"/>
    </source>
</evidence>
<dbReference type="InterPro" id="IPR014729">
    <property type="entry name" value="Rossmann-like_a/b/a_fold"/>
</dbReference>
<comment type="similarity">
    <text evidence="3 11">Belongs to the NadD family.</text>
</comment>
<dbReference type="Pfam" id="PF01467">
    <property type="entry name" value="CTP_transf_like"/>
    <property type="match status" value="1"/>
</dbReference>
<keyword evidence="9 11" id="KW-0520">NAD</keyword>
<dbReference type="NCBIfam" id="TIGR00125">
    <property type="entry name" value="cyt_tran_rel"/>
    <property type="match status" value="1"/>
</dbReference>
<keyword evidence="8 11" id="KW-0067">ATP-binding</keyword>
<dbReference type="HAMAP" id="MF_00244">
    <property type="entry name" value="NaMN_adenylyltr"/>
    <property type="match status" value="1"/>
</dbReference>
<comment type="function">
    <text evidence="1 11">Catalyzes the reversible adenylation of nicotinate mononucleotide (NaMN) to nicotinic acid adenine dinucleotide (NaAD).</text>
</comment>
<dbReference type="InterPro" id="IPR005248">
    <property type="entry name" value="NadD/NMNAT"/>
</dbReference>
<dbReference type="Gene3D" id="3.40.50.620">
    <property type="entry name" value="HUPs"/>
    <property type="match status" value="1"/>
</dbReference>
<keyword evidence="5 11" id="KW-0808">Transferase</keyword>
<reference evidence="13 14" key="1">
    <citation type="submission" date="2015-03" db="EMBL/GenBank/DDBJ databases">
        <title>Genome assembly of Sandaracinus amylolyticus DSM 53668.</title>
        <authorList>
            <person name="Sharma G."/>
            <person name="Subramanian S."/>
        </authorList>
    </citation>
    <scope>NUCLEOTIDE SEQUENCE [LARGE SCALE GENOMIC DNA]</scope>
    <source>
        <strain evidence="13 14">DSM 53668</strain>
    </source>
</reference>
<dbReference type="PANTHER" id="PTHR39321:SF3">
    <property type="entry name" value="PHOSPHOPANTETHEINE ADENYLYLTRANSFERASE"/>
    <property type="match status" value="1"/>
</dbReference>
<evidence type="ECO:0000256" key="8">
    <source>
        <dbReference type="ARBA" id="ARBA00022840"/>
    </source>
</evidence>
<evidence type="ECO:0000313" key="13">
    <source>
        <dbReference type="EMBL" id="AKF08211.1"/>
    </source>
</evidence>
<dbReference type="GO" id="GO:0009435">
    <property type="term" value="P:NAD+ biosynthetic process"/>
    <property type="evidence" value="ECO:0007669"/>
    <property type="project" value="UniProtKB-UniRule"/>
</dbReference>
<evidence type="ECO:0000256" key="4">
    <source>
        <dbReference type="ARBA" id="ARBA00022642"/>
    </source>
</evidence>
<keyword evidence="14" id="KW-1185">Reference proteome</keyword>
<evidence type="ECO:0000259" key="12">
    <source>
        <dbReference type="Pfam" id="PF01467"/>
    </source>
</evidence>
<dbReference type="NCBIfam" id="TIGR00482">
    <property type="entry name" value="nicotinate (nicotinamide) nucleotide adenylyltransferase"/>
    <property type="match status" value="1"/>
</dbReference>
<sequence length="184" mass="20199">MSETIGVFGGSFDPPHCGHVLLATYALSAAPIDRLLVVPTFAHPFGKQMAPYEHRVAMCERAFGLLRGAEISRIEEELGGASYTVRTLEALHARHPGVTLRLLVGADVLGDLEKWKDFERVRALAPLFVVGRSGYAREAGMETPDLPAISSTRVREQLRAHRTIGGLVPREVARYCDEHGLYHG</sequence>
<keyword evidence="4 11" id="KW-0662">Pyridine nucleotide biosynthesis</keyword>
<evidence type="ECO:0000256" key="9">
    <source>
        <dbReference type="ARBA" id="ARBA00023027"/>
    </source>
</evidence>
<dbReference type="OrthoDB" id="5295945at2"/>
<evidence type="ECO:0000256" key="3">
    <source>
        <dbReference type="ARBA" id="ARBA00009014"/>
    </source>
</evidence>
<dbReference type="SUPFAM" id="SSF52374">
    <property type="entry name" value="Nucleotidylyl transferase"/>
    <property type="match status" value="1"/>
</dbReference>
<dbReference type="AlphaFoldDB" id="A0A0F6W5V6"/>
<proteinExistence type="inferred from homology"/>
<comment type="catalytic activity">
    <reaction evidence="10 11">
        <text>nicotinate beta-D-ribonucleotide + ATP + H(+) = deamido-NAD(+) + diphosphate</text>
        <dbReference type="Rhea" id="RHEA:22860"/>
        <dbReference type="ChEBI" id="CHEBI:15378"/>
        <dbReference type="ChEBI" id="CHEBI:30616"/>
        <dbReference type="ChEBI" id="CHEBI:33019"/>
        <dbReference type="ChEBI" id="CHEBI:57502"/>
        <dbReference type="ChEBI" id="CHEBI:58437"/>
        <dbReference type="EC" id="2.7.7.18"/>
    </reaction>
</comment>
<evidence type="ECO:0000313" key="14">
    <source>
        <dbReference type="Proteomes" id="UP000034883"/>
    </source>
</evidence>
<name>A0A0F6W5V6_9BACT</name>
<evidence type="ECO:0000256" key="10">
    <source>
        <dbReference type="ARBA" id="ARBA00048721"/>
    </source>
</evidence>
<organism evidence="13 14">
    <name type="scientific">Sandaracinus amylolyticus</name>
    <dbReference type="NCBI Taxonomy" id="927083"/>
    <lineage>
        <taxon>Bacteria</taxon>
        <taxon>Pseudomonadati</taxon>
        <taxon>Myxococcota</taxon>
        <taxon>Polyangia</taxon>
        <taxon>Polyangiales</taxon>
        <taxon>Sandaracinaceae</taxon>
        <taxon>Sandaracinus</taxon>
    </lineage>
</organism>
<dbReference type="KEGG" id="samy:DB32_005360"/>
<dbReference type="RefSeq" id="WP_075098023.1">
    <property type="nucleotide sequence ID" value="NZ_CP011125.1"/>
</dbReference>
<feature type="domain" description="Cytidyltransferase-like" evidence="12">
    <location>
        <begin position="7"/>
        <end position="156"/>
    </location>
</feature>
<keyword evidence="7 11" id="KW-0547">Nucleotide-binding</keyword>
<evidence type="ECO:0000256" key="2">
    <source>
        <dbReference type="ARBA" id="ARBA00005019"/>
    </source>
</evidence>
<dbReference type="EC" id="2.7.7.18" evidence="11"/>
<evidence type="ECO:0000256" key="5">
    <source>
        <dbReference type="ARBA" id="ARBA00022679"/>
    </source>
</evidence>
<accession>A0A0F6W5V6</accession>
<gene>
    <name evidence="11" type="primary">nadD</name>
    <name evidence="13" type="ORF">DB32_005360</name>
</gene>
<dbReference type="GO" id="GO:0004515">
    <property type="term" value="F:nicotinate-nucleotide adenylyltransferase activity"/>
    <property type="evidence" value="ECO:0007669"/>
    <property type="project" value="UniProtKB-UniRule"/>
</dbReference>
<dbReference type="PANTHER" id="PTHR39321">
    <property type="entry name" value="NICOTINATE-NUCLEOTIDE ADENYLYLTRANSFERASE-RELATED"/>
    <property type="match status" value="1"/>
</dbReference>
<dbReference type="InterPro" id="IPR004821">
    <property type="entry name" value="Cyt_trans-like"/>
</dbReference>
<dbReference type="UniPathway" id="UPA00253">
    <property type="reaction ID" value="UER00332"/>
</dbReference>
<dbReference type="STRING" id="927083.DB32_005360"/>
<dbReference type="Proteomes" id="UP000034883">
    <property type="component" value="Chromosome"/>
</dbReference>